<comment type="caution">
    <text evidence="2">The sequence shown here is derived from an EMBL/GenBank/DDBJ whole genome shotgun (WGS) entry which is preliminary data.</text>
</comment>
<proteinExistence type="predicted"/>
<evidence type="ECO:0000256" key="1">
    <source>
        <dbReference type="SAM" id="Phobius"/>
    </source>
</evidence>
<keyword evidence="1" id="KW-1133">Transmembrane helix</keyword>
<keyword evidence="1" id="KW-0472">Membrane</keyword>
<dbReference type="AlphaFoldDB" id="A0ABD5Q1W0"/>
<gene>
    <name evidence="2" type="ORF">ACFO9K_10445</name>
</gene>
<reference evidence="2 3" key="1">
    <citation type="journal article" date="2019" name="Int. J. Syst. Evol. Microbiol.">
        <title>The Global Catalogue of Microorganisms (GCM) 10K type strain sequencing project: providing services to taxonomists for standard genome sequencing and annotation.</title>
        <authorList>
            <consortium name="The Broad Institute Genomics Platform"/>
            <consortium name="The Broad Institute Genome Sequencing Center for Infectious Disease"/>
            <person name="Wu L."/>
            <person name="Ma J."/>
        </authorList>
    </citation>
    <scope>NUCLEOTIDE SEQUENCE [LARGE SCALE GENOMIC DNA]</scope>
    <source>
        <strain evidence="2 3">XZYJ18</strain>
    </source>
</reference>
<name>A0ABD5Q1W0_9EURY</name>
<feature type="transmembrane region" description="Helical" evidence="1">
    <location>
        <begin position="26"/>
        <end position="48"/>
    </location>
</feature>
<feature type="transmembrane region" description="Helical" evidence="1">
    <location>
        <begin position="60"/>
        <end position="83"/>
    </location>
</feature>
<dbReference type="RefSeq" id="WP_254269592.1">
    <property type="nucleotide sequence ID" value="NZ_CP100400.1"/>
</dbReference>
<keyword evidence="3" id="KW-1185">Reference proteome</keyword>
<keyword evidence="1" id="KW-0812">Transmembrane</keyword>
<dbReference type="EMBL" id="JBHSHT010000001">
    <property type="protein sequence ID" value="MFC4824681.1"/>
    <property type="molecule type" value="Genomic_DNA"/>
</dbReference>
<evidence type="ECO:0000313" key="3">
    <source>
        <dbReference type="Proteomes" id="UP001595945"/>
    </source>
</evidence>
<evidence type="ECO:0000313" key="2">
    <source>
        <dbReference type="EMBL" id="MFC4824681.1"/>
    </source>
</evidence>
<sequence>MADGESPLSQSDIEARIQRVGRYSRMVKSGLAVILFAFALAVVAVLPANLGSVAAAVDAILLPLIFVGMGLLLFGIGMHLHLLHLNLVHQLRKQDGQASQAAGREAESES</sequence>
<protein>
    <recommendedName>
        <fullName evidence="4">Solute:sodium symporter small subunit</fullName>
    </recommendedName>
</protein>
<accession>A0ABD5Q1W0</accession>
<dbReference type="Proteomes" id="UP001595945">
    <property type="component" value="Unassembled WGS sequence"/>
</dbReference>
<dbReference type="GeneID" id="73044625"/>
<organism evidence="2 3">
    <name type="scientific">Halorussus aquaticus</name>
    <dbReference type="NCBI Taxonomy" id="2953748"/>
    <lineage>
        <taxon>Archaea</taxon>
        <taxon>Methanobacteriati</taxon>
        <taxon>Methanobacteriota</taxon>
        <taxon>Stenosarchaea group</taxon>
        <taxon>Halobacteria</taxon>
        <taxon>Halobacteriales</taxon>
        <taxon>Haladaptataceae</taxon>
        <taxon>Halorussus</taxon>
    </lineage>
</organism>
<evidence type="ECO:0008006" key="4">
    <source>
        <dbReference type="Google" id="ProtNLM"/>
    </source>
</evidence>